<keyword evidence="3" id="KW-1185">Reference proteome</keyword>
<feature type="compositionally biased region" description="Acidic residues" evidence="1">
    <location>
        <begin position="178"/>
        <end position="192"/>
    </location>
</feature>
<protein>
    <submittedName>
        <fullName evidence="2">Uncharacterized protein</fullName>
    </submittedName>
</protein>
<feature type="compositionally biased region" description="Polar residues" evidence="1">
    <location>
        <begin position="202"/>
        <end position="215"/>
    </location>
</feature>
<proteinExistence type="predicted"/>
<evidence type="ECO:0000256" key="1">
    <source>
        <dbReference type="SAM" id="MobiDB-lite"/>
    </source>
</evidence>
<dbReference type="Proteomes" id="UP000310108">
    <property type="component" value="Unassembled WGS sequence"/>
</dbReference>
<evidence type="ECO:0000313" key="3">
    <source>
        <dbReference type="Proteomes" id="UP000310108"/>
    </source>
</evidence>
<comment type="caution">
    <text evidence="2">The sequence shown here is derived from an EMBL/GenBank/DDBJ whole genome shotgun (WGS) entry which is preliminary data.</text>
</comment>
<dbReference type="AlphaFoldDB" id="A0A4V6DIE5"/>
<reference evidence="2 3" key="1">
    <citation type="journal article" date="2019" name="PLoS ONE">
        <title>Comparative genome analysis indicates high evolutionary potential of pathogenicity genes in Colletotrichum tanaceti.</title>
        <authorList>
            <person name="Lelwala R.V."/>
            <person name="Korhonen P.K."/>
            <person name="Young N.D."/>
            <person name="Scott J.B."/>
            <person name="Ades P.A."/>
            <person name="Gasser R.B."/>
            <person name="Taylor P.W.J."/>
        </authorList>
    </citation>
    <scope>NUCLEOTIDE SEQUENCE [LARGE SCALE GENOMIC DNA]</scope>
    <source>
        <strain evidence="2">BRIP57314</strain>
    </source>
</reference>
<gene>
    <name evidence="2" type="ORF">CTA1_11488</name>
</gene>
<organism evidence="2 3">
    <name type="scientific">Colletotrichum tanaceti</name>
    <dbReference type="NCBI Taxonomy" id="1306861"/>
    <lineage>
        <taxon>Eukaryota</taxon>
        <taxon>Fungi</taxon>
        <taxon>Dikarya</taxon>
        <taxon>Ascomycota</taxon>
        <taxon>Pezizomycotina</taxon>
        <taxon>Sordariomycetes</taxon>
        <taxon>Hypocreomycetidae</taxon>
        <taxon>Glomerellales</taxon>
        <taxon>Glomerellaceae</taxon>
        <taxon>Colletotrichum</taxon>
        <taxon>Colletotrichum destructivum species complex</taxon>
    </lineage>
</organism>
<name>A0A4V6DIE5_9PEZI</name>
<dbReference type="EMBL" id="PJEX01000009">
    <property type="protein sequence ID" value="TKW59466.1"/>
    <property type="molecule type" value="Genomic_DNA"/>
</dbReference>
<accession>A0A4V6DIE5</accession>
<sequence length="222" mass="24531">MTTLRDFRTAWHNAHQYFLHNWFKYRTVTSALTTEAIEKLAQEGPPSWYPDPSFPGHSGGGGPLSPFHNRTSARYLQFIKLLFTHGPETGDLMYNCLYEARGLVGALTSGPGTVAVAIYDVFQLAGDLGILWDEKSAIKSPYATVSSSSSSSSSSSTTLNHSLLRAYSHQSCIIGDGNNDDDNDDDEKDDSDSWWPSSWTSKNHTTLDTRTSQLSGLEPFPR</sequence>
<evidence type="ECO:0000313" key="2">
    <source>
        <dbReference type="EMBL" id="TKW59466.1"/>
    </source>
</evidence>
<feature type="region of interest" description="Disordered" evidence="1">
    <location>
        <begin position="175"/>
        <end position="222"/>
    </location>
</feature>